<dbReference type="AlphaFoldDB" id="A0A9P4NKH3"/>
<dbReference type="EMBL" id="MU007072">
    <property type="protein sequence ID" value="KAF2424915.1"/>
    <property type="molecule type" value="Genomic_DNA"/>
</dbReference>
<gene>
    <name evidence="2" type="ORF">EJ08DRAFT_594836</name>
</gene>
<evidence type="ECO:0000259" key="1">
    <source>
        <dbReference type="Pfam" id="PF03061"/>
    </source>
</evidence>
<dbReference type="SUPFAM" id="SSF54637">
    <property type="entry name" value="Thioesterase/thiol ester dehydrase-isomerase"/>
    <property type="match status" value="1"/>
</dbReference>
<dbReference type="InterPro" id="IPR029069">
    <property type="entry name" value="HotDog_dom_sf"/>
</dbReference>
<evidence type="ECO:0000313" key="3">
    <source>
        <dbReference type="Proteomes" id="UP000800235"/>
    </source>
</evidence>
<feature type="domain" description="Thioesterase" evidence="1">
    <location>
        <begin position="82"/>
        <end position="163"/>
    </location>
</feature>
<name>A0A9P4NKH3_9PEZI</name>
<dbReference type="PANTHER" id="PTHR47260">
    <property type="entry name" value="UPF0644 PROTEIN PB2B4.06"/>
    <property type="match status" value="1"/>
</dbReference>
<protein>
    <recommendedName>
        <fullName evidence="1">Thioesterase domain-containing protein</fullName>
    </recommendedName>
</protein>
<dbReference type="OrthoDB" id="506431at2759"/>
<comment type="caution">
    <text evidence="2">The sequence shown here is derived from an EMBL/GenBank/DDBJ whole genome shotgun (WGS) entry which is preliminary data.</text>
</comment>
<evidence type="ECO:0000313" key="2">
    <source>
        <dbReference type="EMBL" id="KAF2424915.1"/>
    </source>
</evidence>
<dbReference type="InterPro" id="IPR052061">
    <property type="entry name" value="PTE-AB_protein"/>
</dbReference>
<sequence length="182" mass="20107">SIPWCANLINNPNYSTTATSSRIAKGSTEDSFFPETLQAERTIRKCLTLNSRPNKSLDPPIQEACTFFELGNGLNGFPNISHGGFVATLLDEEMGILLTVNQELVNKESKTHEEITYMTAYLNVSYKAPVKTPGIVLVEAKVVKNKNRKIFVRGAVKDEFGKELAVGEGLFIKLESDPRAKL</sequence>
<proteinExistence type="predicted"/>
<accession>A0A9P4NKH3</accession>
<organism evidence="2 3">
    <name type="scientific">Tothia fuscella</name>
    <dbReference type="NCBI Taxonomy" id="1048955"/>
    <lineage>
        <taxon>Eukaryota</taxon>
        <taxon>Fungi</taxon>
        <taxon>Dikarya</taxon>
        <taxon>Ascomycota</taxon>
        <taxon>Pezizomycotina</taxon>
        <taxon>Dothideomycetes</taxon>
        <taxon>Pleosporomycetidae</taxon>
        <taxon>Venturiales</taxon>
        <taxon>Cylindrosympodiaceae</taxon>
        <taxon>Tothia</taxon>
    </lineage>
</organism>
<dbReference type="Pfam" id="PF03061">
    <property type="entry name" value="4HBT"/>
    <property type="match status" value="1"/>
</dbReference>
<feature type="non-terminal residue" evidence="2">
    <location>
        <position position="1"/>
    </location>
</feature>
<keyword evidence="3" id="KW-1185">Reference proteome</keyword>
<reference evidence="2" key="1">
    <citation type="journal article" date="2020" name="Stud. Mycol.">
        <title>101 Dothideomycetes genomes: a test case for predicting lifestyles and emergence of pathogens.</title>
        <authorList>
            <person name="Haridas S."/>
            <person name="Albert R."/>
            <person name="Binder M."/>
            <person name="Bloem J."/>
            <person name="Labutti K."/>
            <person name="Salamov A."/>
            <person name="Andreopoulos B."/>
            <person name="Baker S."/>
            <person name="Barry K."/>
            <person name="Bills G."/>
            <person name="Bluhm B."/>
            <person name="Cannon C."/>
            <person name="Castanera R."/>
            <person name="Culley D."/>
            <person name="Daum C."/>
            <person name="Ezra D."/>
            <person name="Gonzalez J."/>
            <person name="Henrissat B."/>
            <person name="Kuo A."/>
            <person name="Liang C."/>
            <person name="Lipzen A."/>
            <person name="Lutzoni F."/>
            <person name="Magnuson J."/>
            <person name="Mondo S."/>
            <person name="Nolan M."/>
            <person name="Ohm R."/>
            <person name="Pangilinan J."/>
            <person name="Park H.-J."/>
            <person name="Ramirez L."/>
            <person name="Alfaro M."/>
            <person name="Sun H."/>
            <person name="Tritt A."/>
            <person name="Yoshinaga Y."/>
            <person name="Zwiers L.-H."/>
            <person name="Turgeon B."/>
            <person name="Goodwin S."/>
            <person name="Spatafora J."/>
            <person name="Crous P."/>
            <person name="Grigoriev I."/>
        </authorList>
    </citation>
    <scope>NUCLEOTIDE SEQUENCE</scope>
    <source>
        <strain evidence="2">CBS 130266</strain>
    </source>
</reference>
<dbReference type="Gene3D" id="3.10.129.10">
    <property type="entry name" value="Hotdog Thioesterase"/>
    <property type="match status" value="1"/>
</dbReference>
<dbReference type="PANTHER" id="PTHR47260:SF3">
    <property type="entry name" value="THIOESTERASE FAMILY PROTEIN (AFU_ORTHOLOGUE AFUA_7G03960)"/>
    <property type="match status" value="1"/>
</dbReference>
<dbReference type="Proteomes" id="UP000800235">
    <property type="component" value="Unassembled WGS sequence"/>
</dbReference>
<dbReference type="InterPro" id="IPR006683">
    <property type="entry name" value="Thioestr_dom"/>
</dbReference>
<dbReference type="CDD" id="cd03443">
    <property type="entry name" value="PaaI_thioesterase"/>
    <property type="match status" value="1"/>
</dbReference>